<accession>A0ABS9HSG7</accession>
<comment type="caution">
    <text evidence="2">The sequence shown here is derived from an EMBL/GenBank/DDBJ whole genome shotgun (WGS) entry which is preliminary data.</text>
</comment>
<evidence type="ECO:0000313" key="3">
    <source>
        <dbReference type="Proteomes" id="UP001430796"/>
    </source>
</evidence>
<dbReference type="Proteomes" id="UP001430796">
    <property type="component" value="Unassembled WGS sequence"/>
</dbReference>
<reference evidence="2" key="2">
    <citation type="submission" date="2022-01" db="EMBL/GenBank/DDBJ databases">
        <authorList>
            <person name="Zhou L.Y."/>
        </authorList>
    </citation>
    <scope>NUCLEOTIDE SEQUENCE</scope>
    <source>
        <strain evidence="2">TLK-CK17</strain>
    </source>
</reference>
<protein>
    <submittedName>
        <fullName evidence="2">Nuclear transport factor 2 family protein</fullName>
    </submittedName>
</protein>
<evidence type="ECO:0000259" key="1">
    <source>
        <dbReference type="Pfam" id="PF12680"/>
    </source>
</evidence>
<sequence length="128" mass="14081">MDDTRARQALIDRYIAAYNAFDVDGMLAVLAPDVRFENFSAGRLTAQAHGIEAFRQLAGHAAALFSEREQRVTARRDHADRVVVDIAYRGVLAADIPDGPKAGTVLEMTGQSEFEFADGRISRIVDRS</sequence>
<dbReference type="Gene3D" id="3.10.450.50">
    <property type="match status" value="1"/>
</dbReference>
<reference evidence="2" key="1">
    <citation type="submission" date="2022-01" db="EMBL/GenBank/DDBJ databases">
        <title>Lysobacter chinensis sp. nov., a bacterium isolated from cow dung compost.</title>
        <authorList>
            <person name="Liu Y."/>
        </authorList>
    </citation>
    <scope>NUCLEOTIDE SEQUENCE</scope>
    <source>
        <strain evidence="2">TLK-CK17</strain>
    </source>
</reference>
<name>A0ABS9HSG7_9GAMM</name>
<dbReference type="SUPFAM" id="SSF54427">
    <property type="entry name" value="NTF2-like"/>
    <property type="match status" value="1"/>
</dbReference>
<dbReference type="InterPro" id="IPR037401">
    <property type="entry name" value="SnoaL-like"/>
</dbReference>
<gene>
    <name evidence="2" type="ORF">L3V18_08730</name>
</gene>
<dbReference type="EMBL" id="JAKJPO010000004">
    <property type="protein sequence ID" value="MCF7221866.1"/>
    <property type="molecule type" value="Genomic_DNA"/>
</dbReference>
<organism evidence="2 3">
    <name type="scientific">Marilutibacter chinensis</name>
    <dbReference type="NCBI Taxonomy" id="2912247"/>
    <lineage>
        <taxon>Bacteria</taxon>
        <taxon>Pseudomonadati</taxon>
        <taxon>Pseudomonadota</taxon>
        <taxon>Gammaproteobacteria</taxon>
        <taxon>Lysobacterales</taxon>
        <taxon>Lysobacteraceae</taxon>
        <taxon>Marilutibacter</taxon>
    </lineage>
</organism>
<dbReference type="RefSeq" id="WP_237054300.1">
    <property type="nucleotide sequence ID" value="NZ_JAKJPO010000004.1"/>
</dbReference>
<feature type="domain" description="SnoaL-like" evidence="1">
    <location>
        <begin position="12"/>
        <end position="123"/>
    </location>
</feature>
<dbReference type="Pfam" id="PF12680">
    <property type="entry name" value="SnoaL_2"/>
    <property type="match status" value="1"/>
</dbReference>
<evidence type="ECO:0000313" key="2">
    <source>
        <dbReference type="EMBL" id="MCF7221866.1"/>
    </source>
</evidence>
<proteinExistence type="predicted"/>
<dbReference type="InterPro" id="IPR032710">
    <property type="entry name" value="NTF2-like_dom_sf"/>
</dbReference>
<keyword evidence="3" id="KW-1185">Reference proteome</keyword>